<protein>
    <recommendedName>
        <fullName evidence="8">Secreted protein</fullName>
    </recommendedName>
</protein>
<sequence length="82" mass="9213">MSRHNTRLSLCCLVNSLALCNVSKVAVNGNSDLVTSAWQKTMLTTYQDAQCSPFHRITPLTPPHGYLLKHYLRSSVQHTTVR</sequence>
<evidence type="ECO:0008006" key="8">
    <source>
        <dbReference type="Google" id="ProtNLM"/>
    </source>
</evidence>
<feature type="chain" id="PRO_5036165240" description="Secreted protein" evidence="1">
    <location>
        <begin position="21"/>
        <end position="82"/>
    </location>
</feature>
<comment type="caution">
    <text evidence="3">The sequence shown here is derived from an EMBL/GenBank/DDBJ whole genome shotgun (WGS) entry which is preliminary data.</text>
</comment>
<reference evidence="5 7" key="1">
    <citation type="submission" date="2018-09" db="EMBL/GenBank/DDBJ databases">
        <title>Genomic investigation of the strawberry pathogen Phytophthora fragariae indicates pathogenicity is determined by transcriptional variation in three key races.</title>
        <authorList>
            <person name="Adams T.M."/>
            <person name="Armitage A.D."/>
            <person name="Sobczyk M.K."/>
            <person name="Bates H.J."/>
            <person name="Dunwell J.M."/>
            <person name="Nellist C.F."/>
            <person name="Harrison R.J."/>
        </authorList>
    </citation>
    <scope>NUCLEOTIDE SEQUENCE [LARGE SCALE GENOMIC DNA]</scope>
    <source>
        <strain evidence="2 5">SCRP249</strain>
        <strain evidence="3 7">SCRP324</strain>
        <strain evidence="4 6">SCRP333</strain>
    </source>
</reference>
<evidence type="ECO:0000313" key="7">
    <source>
        <dbReference type="Proteomes" id="UP000435112"/>
    </source>
</evidence>
<dbReference type="AlphaFoldDB" id="A0A6A3N2L0"/>
<organism evidence="3 7">
    <name type="scientific">Phytophthora rubi</name>
    <dbReference type="NCBI Taxonomy" id="129364"/>
    <lineage>
        <taxon>Eukaryota</taxon>
        <taxon>Sar</taxon>
        <taxon>Stramenopiles</taxon>
        <taxon>Oomycota</taxon>
        <taxon>Peronosporomycetes</taxon>
        <taxon>Peronosporales</taxon>
        <taxon>Peronosporaceae</taxon>
        <taxon>Phytophthora</taxon>
    </lineage>
</organism>
<accession>A0A6A3N2L0</accession>
<dbReference type="Proteomes" id="UP000434957">
    <property type="component" value="Unassembled WGS sequence"/>
</dbReference>
<dbReference type="EMBL" id="QXFU01000225">
    <property type="protein sequence ID" value="KAE9039757.1"/>
    <property type="molecule type" value="Genomic_DNA"/>
</dbReference>
<feature type="signal peptide" evidence="1">
    <location>
        <begin position="1"/>
        <end position="20"/>
    </location>
</feature>
<evidence type="ECO:0000313" key="3">
    <source>
        <dbReference type="EMBL" id="KAE9039757.1"/>
    </source>
</evidence>
<proteinExistence type="predicted"/>
<keyword evidence="6" id="KW-1185">Reference proteome</keyword>
<evidence type="ECO:0000313" key="6">
    <source>
        <dbReference type="Proteomes" id="UP000434957"/>
    </source>
</evidence>
<dbReference type="Proteomes" id="UP000435112">
    <property type="component" value="Unassembled WGS sequence"/>
</dbReference>
<dbReference type="EMBL" id="QXFT01000172">
    <property type="protein sequence ID" value="KAE9352187.1"/>
    <property type="molecule type" value="Genomic_DNA"/>
</dbReference>
<dbReference type="Proteomes" id="UP000429607">
    <property type="component" value="Unassembled WGS sequence"/>
</dbReference>
<name>A0A6A3N2L0_9STRA</name>
<dbReference type="EMBL" id="QXFV01001215">
    <property type="protein sequence ID" value="KAE9011740.1"/>
    <property type="molecule type" value="Genomic_DNA"/>
</dbReference>
<evidence type="ECO:0000313" key="5">
    <source>
        <dbReference type="Proteomes" id="UP000429607"/>
    </source>
</evidence>
<keyword evidence="1" id="KW-0732">Signal</keyword>
<evidence type="ECO:0000256" key="1">
    <source>
        <dbReference type="SAM" id="SignalP"/>
    </source>
</evidence>
<evidence type="ECO:0000313" key="2">
    <source>
        <dbReference type="EMBL" id="KAE9011740.1"/>
    </source>
</evidence>
<evidence type="ECO:0000313" key="4">
    <source>
        <dbReference type="EMBL" id="KAE9352187.1"/>
    </source>
</evidence>
<gene>
    <name evidence="2" type="ORF">PR001_g15842</name>
    <name evidence="3" type="ORF">PR002_g5317</name>
    <name evidence="4" type="ORF">PR003_g4509</name>
</gene>